<proteinExistence type="predicted"/>
<reference evidence="1" key="1">
    <citation type="submission" date="2023-03" db="EMBL/GenBank/DDBJ databases">
        <title>Chromosome-scale reference genome and RAD-based genetic map of yellow starthistle (Centaurea solstitialis) reveal putative structural variation and QTLs associated with invader traits.</title>
        <authorList>
            <person name="Reatini B."/>
            <person name="Cang F.A."/>
            <person name="Jiang Q."/>
            <person name="Mckibben M.T.W."/>
            <person name="Barker M.S."/>
            <person name="Rieseberg L.H."/>
            <person name="Dlugosch K.M."/>
        </authorList>
    </citation>
    <scope>NUCLEOTIDE SEQUENCE</scope>
    <source>
        <strain evidence="1">CAN-66</strain>
        <tissue evidence="1">Leaf</tissue>
    </source>
</reference>
<comment type="caution">
    <text evidence="1">The sequence shown here is derived from an EMBL/GenBank/DDBJ whole genome shotgun (WGS) entry which is preliminary data.</text>
</comment>
<name>A0AA38T1D8_9ASTR</name>
<gene>
    <name evidence="1" type="ORF">OSB04_016660</name>
</gene>
<dbReference type="Proteomes" id="UP001172457">
    <property type="component" value="Chromosome 4"/>
</dbReference>
<accession>A0AA38T1D8</accession>
<dbReference type="EMBL" id="JARYMX010000004">
    <property type="protein sequence ID" value="KAJ9552615.1"/>
    <property type="molecule type" value="Genomic_DNA"/>
</dbReference>
<protein>
    <submittedName>
        <fullName evidence="1">Uncharacterized protein</fullName>
    </submittedName>
</protein>
<sequence>MSGEEIYEEGKSIENSWGKGIKDTKGEFLQVSTESGGTMKRMKTRLLQITNKAEVCIAEENVAKETIGIPLDRHDAFDSGDYANSVNEGKLLSAGNLIQVCLKELSKVHFYVM</sequence>
<organism evidence="1 2">
    <name type="scientific">Centaurea solstitialis</name>
    <name type="common">yellow star-thistle</name>
    <dbReference type="NCBI Taxonomy" id="347529"/>
    <lineage>
        <taxon>Eukaryota</taxon>
        <taxon>Viridiplantae</taxon>
        <taxon>Streptophyta</taxon>
        <taxon>Embryophyta</taxon>
        <taxon>Tracheophyta</taxon>
        <taxon>Spermatophyta</taxon>
        <taxon>Magnoliopsida</taxon>
        <taxon>eudicotyledons</taxon>
        <taxon>Gunneridae</taxon>
        <taxon>Pentapetalae</taxon>
        <taxon>asterids</taxon>
        <taxon>campanulids</taxon>
        <taxon>Asterales</taxon>
        <taxon>Asteraceae</taxon>
        <taxon>Carduoideae</taxon>
        <taxon>Cardueae</taxon>
        <taxon>Centaureinae</taxon>
        <taxon>Centaurea</taxon>
    </lineage>
</organism>
<evidence type="ECO:0000313" key="2">
    <source>
        <dbReference type="Proteomes" id="UP001172457"/>
    </source>
</evidence>
<keyword evidence="2" id="KW-1185">Reference proteome</keyword>
<evidence type="ECO:0000313" key="1">
    <source>
        <dbReference type="EMBL" id="KAJ9552615.1"/>
    </source>
</evidence>
<dbReference type="AlphaFoldDB" id="A0AA38T1D8"/>